<keyword evidence="4" id="KW-0865">Zymogen</keyword>
<dbReference type="PANTHER" id="PTHR48104">
    <property type="entry name" value="METACASPASE-4"/>
    <property type="match status" value="1"/>
</dbReference>
<reference evidence="6 7" key="1">
    <citation type="submission" date="2017-06" db="EMBL/GenBank/DDBJ databases">
        <title>Genome of Fusarium nygamai isolate CS10214.</title>
        <authorList>
            <person name="Gardiner D.M."/>
            <person name="Obanor F."/>
            <person name="Kazan K."/>
        </authorList>
    </citation>
    <scope>NUCLEOTIDE SEQUENCE [LARGE SCALE GENOMIC DNA]</scope>
    <source>
        <strain evidence="6 7">CS10214</strain>
    </source>
</reference>
<name>A0A2K0W8G4_GIBNY</name>
<keyword evidence="3" id="KW-0788">Thiol protease</keyword>
<evidence type="ECO:0000256" key="1">
    <source>
        <dbReference type="ARBA" id="ARBA00009005"/>
    </source>
</evidence>
<dbReference type="PANTHER" id="PTHR48104:SF30">
    <property type="entry name" value="METACASPASE-1"/>
    <property type="match status" value="1"/>
</dbReference>
<evidence type="ECO:0000313" key="7">
    <source>
        <dbReference type="Proteomes" id="UP000236664"/>
    </source>
</evidence>
<dbReference type="Pfam" id="PF00656">
    <property type="entry name" value="Peptidase_C14"/>
    <property type="match status" value="1"/>
</dbReference>
<dbReference type="InterPro" id="IPR011600">
    <property type="entry name" value="Pept_C14_caspase"/>
</dbReference>
<dbReference type="InterPro" id="IPR050452">
    <property type="entry name" value="Metacaspase"/>
</dbReference>
<dbReference type="InterPro" id="IPR029030">
    <property type="entry name" value="Caspase-like_dom_sf"/>
</dbReference>
<comment type="similarity">
    <text evidence="1">Belongs to the peptidase C14B family.</text>
</comment>
<dbReference type="AlphaFoldDB" id="A0A2K0W8G4"/>
<keyword evidence="2" id="KW-0053">Apoptosis</keyword>
<dbReference type="GO" id="GO:0004197">
    <property type="term" value="F:cysteine-type endopeptidase activity"/>
    <property type="evidence" value="ECO:0007669"/>
    <property type="project" value="InterPro"/>
</dbReference>
<dbReference type="Proteomes" id="UP000236664">
    <property type="component" value="Unassembled WGS sequence"/>
</dbReference>
<dbReference type="GO" id="GO:0006508">
    <property type="term" value="P:proteolysis"/>
    <property type="evidence" value="ECO:0007669"/>
    <property type="project" value="InterPro"/>
</dbReference>
<comment type="caution">
    <text evidence="6">The sequence shown here is derived from an EMBL/GenBank/DDBJ whole genome shotgun (WGS) entry which is preliminary data.</text>
</comment>
<feature type="domain" description="Peptidase C14 caspase" evidence="5">
    <location>
        <begin position="9"/>
        <end position="251"/>
    </location>
</feature>
<keyword evidence="3" id="KW-0645">Protease</keyword>
<dbReference type="GO" id="GO:0006915">
    <property type="term" value="P:apoptotic process"/>
    <property type="evidence" value="ECO:0007669"/>
    <property type="project" value="UniProtKB-KW"/>
</dbReference>
<evidence type="ECO:0000256" key="3">
    <source>
        <dbReference type="ARBA" id="ARBA00022807"/>
    </source>
</evidence>
<keyword evidence="3" id="KW-0378">Hydrolase</keyword>
<evidence type="ECO:0000259" key="5">
    <source>
        <dbReference type="Pfam" id="PF00656"/>
    </source>
</evidence>
<dbReference type="EMBL" id="MTQA01000102">
    <property type="protein sequence ID" value="PNP78572.1"/>
    <property type="molecule type" value="Genomic_DNA"/>
</dbReference>
<keyword evidence="7" id="KW-1185">Reference proteome</keyword>
<dbReference type="SUPFAM" id="SSF52129">
    <property type="entry name" value="Caspase-like"/>
    <property type="match status" value="1"/>
</dbReference>
<sequence>MVMHPDKIFAVLIGIDDYLGEASNLYGCVNDVGIMQKSLESIGVQPGNISVLTSPPNVVNSTEVPTKDNVLRLIREVASKAAKNTPESLLVLHYSGHGAQVPTKHPEVKKGTDLDEVLCTLNEDISDVEMVDLLKELVEDKGLTVLVVLDCCHSGGADRAGATIRCRSPSTLTDTESAARGVRNATIRDSWFYRDRDHTLIAACQPHELATEYCASDGKTYGAMTYHLVKAIKYLQSSKDPVTYEQLQSLLDSYCRAKVRQQPLLLGDRARIMFGKDNLASTVRSLQGSIVRVVNHSLILNKGMAHGVSLNDRFWIYPPTERLFGLLTSAANPVAEACVQQVREIQARAVIVDDPTVPEAMPTSRPVGVGWCAQLKRSGNIPIVNLILSNTHNEGSQHARSYIQNEWKKVTDSAGPPVDLRFSSTATEPSLLWIEILKDFTMSFQDRKRTPLPNIPTLKATDGRIAQKLVYLLPHLCAYQRLVELTPKSMSWTPSYEFTITEYDNKDDDWNEENENSNSKSLAVWEIRFKNTGTVPIYLTILNLSPVYGISQMFPGQNASSCAVGVNKEIEPAIIDMEVPNLLRDAAKEPGFEMRDLIKAMITTEQTNFSHYLQPDLESWKDLEGPLGLGPSETVGRGGKLRVSKVEKLLVDTKEIITLI</sequence>
<proteinExistence type="inferred from homology"/>
<accession>A0A2K0W8G4</accession>
<protein>
    <recommendedName>
        <fullName evidence="5">Peptidase C14 caspase domain-containing protein</fullName>
    </recommendedName>
</protein>
<evidence type="ECO:0000313" key="6">
    <source>
        <dbReference type="EMBL" id="PNP78572.1"/>
    </source>
</evidence>
<gene>
    <name evidence="6" type="ORF">FNYG_08084</name>
</gene>
<dbReference type="OrthoDB" id="3223806at2759"/>
<dbReference type="GO" id="GO:0005737">
    <property type="term" value="C:cytoplasm"/>
    <property type="evidence" value="ECO:0007669"/>
    <property type="project" value="TreeGrafter"/>
</dbReference>
<dbReference type="Gene3D" id="3.40.50.1460">
    <property type="match status" value="1"/>
</dbReference>
<evidence type="ECO:0000256" key="2">
    <source>
        <dbReference type="ARBA" id="ARBA00022703"/>
    </source>
</evidence>
<organism evidence="6 7">
    <name type="scientific">Gibberella nygamai</name>
    <name type="common">Bean root rot disease fungus</name>
    <name type="synonym">Fusarium nygamai</name>
    <dbReference type="NCBI Taxonomy" id="42673"/>
    <lineage>
        <taxon>Eukaryota</taxon>
        <taxon>Fungi</taxon>
        <taxon>Dikarya</taxon>
        <taxon>Ascomycota</taxon>
        <taxon>Pezizomycotina</taxon>
        <taxon>Sordariomycetes</taxon>
        <taxon>Hypocreomycetidae</taxon>
        <taxon>Hypocreales</taxon>
        <taxon>Nectriaceae</taxon>
        <taxon>Fusarium</taxon>
        <taxon>Fusarium fujikuroi species complex</taxon>
    </lineage>
</organism>
<evidence type="ECO:0000256" key="4">
    <source>
        <dbReference type="ARBA" id="ARBA00023145"/>
    </source>
</evidence>